<evidence type="ECO:0000313" key="3">
    <source>
        <dbReference type="Proteomes" id="UP000002316"/>
    </source>
</evidence>
<evidence type="ECO:0000256" key="1">
    <source>
        <dbReference type="SAM" id="Phobius"/>
    </source>
</evidence>
<feature type="transmembrane region" description="Helical" evidence="1">
    <location>
        <begin position="80"/>
        <end position="98"/>
    </location>
</feature>
<keyword evidence="1" id="KW-1133">Transmembrane helix</keyword>
<organism evidence="2 3">
    <name type="scientific">Trypanosoma brucei gambiense (strain MHOM/CI/86/DAL972)</name>
    <dbReference type="NCBI Taxonomy" id="679716"/>
    <lineage>
        <taxon>Eukaryota</taxon>
        <taxon>Discoba</taxon>
        <taxon>Euglenozoa</taxon>
        <taxon>Kinetoplastea</taxon>
        <taxon>Metakinetoplastina</taxon>
        <taxon>Trypanosomatida</taxon>
        <taxon>Trypanosomatidae</taxon>
        <taxon>Trypanosoma</taxon>
    </lineage>
</organism>
<keyword evidence="1" id="KW-0472">Membrane</keyword>
<dbReference type="EMBL" id="FN554970">
    <property type="protein sequence ID" value="CBH12117.1"/>
    <property type="molecule type" value="Genomic_DNA"/>
</dbReference>
<sequence length="122" mass="13969">MYGELGIHQKEGEKSSKEVNECMCGSMEGRWKKKKGEINIRMSVPLLQEVRFLNTEEIYFPPPLFYFVVPQRISAGYRPVFVACFTAASSLFFFLYFIRCIGLSLLSFVPRLESLAITVSPL</sequence>
<reference evidence="3" key="1">
    <citation type="journal article" date="2010" name="PLoS Negl. Trop. Dis.">
        <title>The genome sequence of Trypanosoma brucei gambiense, causative agent of chronic human african trypanosomiasis.</title>
        <authorList>
            <person name="Jackson A.P."/>
            <person name="Sanders M."/>
            <person name="Berry A."/>
            <person name="McQuillan J."/>
            <person name="Aslett M.A."/>
            <person name="Quail M.A."/>
            <person name="Chukualim B."/>
            <person name="Capewell P."/>
            <person name="MacLeod A."/>
            <person name="Melville S.E."/>
            <person name="Gibson W."/>
            <person name="Barry J.D."/>
            <person name="Berriman M."/>
            <person name="Hertz-Fowler C."/>
        </authorList>
    </citation>
    <scope>NUCLEOTIDE SEQUENCE [LARGE SCALE GENOMIC DNA]</scope>
    <source>
        <strain evidence="3">MHOM/CI/86/DAL972</strain>
    </source>
</reference>
<accession>C9ZRY1</accession>
<gene>
    <name evidence="2" type="ORF">TbgDal_VII916</name>
</gene>
<protein>
    <submittedName>
        <fullName evidence="2">Uncharacterized protein</fullName>
    </submittedName>
</protein>
<dbReference type="KEGG" id="tbg:TbgDal_VII916"/>
<name>C9ZRY1_TRYB9</name>
<dbReference type="Proteomes" id="UP000002316">
    <property type="component" value="Chromosome 7"/>
</dbReference>
<proteinExistence type="predicted"/>
<keyword evidence="1" id="KW-0812">Transmembrane</keyword>
<dbReference type="AlphaFoldDB" id="C9ZRY1"/>
<evidence type="ECO:0000313" key="2">
    <source>
        <dbReference type="EMBL" id="CBH12117.1"/>
    </source>
</evidence>
<dbReference type="GeneID" id="23863247"/>
<dbReference type="RefSeq" id="XP_011774400.1">
    <property type="nucleotide sequence ID" value="XM_011776098.1"/>
</dbReference>